<accession>A0A7T8K0A4</accession>
<organism evidence="1 2">
    <name type="scientific">Caligus rogercresseyi</name>
    <name type="common">Sea louse</name>
    <dbReference type="NCBI Taxonomy" id="217165"/>
    <lineage>
        <taxon>Eukaryota</taxon>
        <taxon>Metazoa</taxon>
        <taxon>Ecdysozoa</taxon>
        <taxon>Arthropoda</taxon>
        <taxon>Crustacea</taxon>
        <taxon>Multicrustacea</taxon>
        <taxon>Hexanauplia</taxon>
        <taxon>Copepoda</taxon>
        <taxon>Siphonostomatoida</taxon>
        <taxon>Caligidae</taxon>
        <taxon>Caligus</taxon>
    </lineage>
</organism>
<feature type="non-terminal residue" evidence="1">
    <location>
        <position position="1"/>
    </location>
</feature>
<reference evidence="2" key="1">
    <citation type="submission" date="2021-01" db="EMBL/GenBank/DDBJ databases">
        <title>Caligus Genome Assembly.</title>
        <authorList>
            <person name="Gallardo-Escarate C."/>
        </authorList>
    </citation>
    <scope>NUCLEOTIDE SEQUENCE [LARGE SCALE GENOMIC DNA]</scope>
</reference>
<proteinExistence type="predicted"/>
<name>A0A7T8K0A4_CALRO</name>
<dbReference type="Proteomes" id="UP000595437">
    <property type="component" value="Chromosome 9"/>
</dbReference>
<evidence type="ECO:0000313" key="2">
    <source>
        <dbReference type="Proteomes" id="UP000595437"/>
    </source>
</evidence>
<protein>
    <submittedName>
        <fullName evidence="1">Uncharacterized protein</fullName>
    </submittedName>
</protein>
<evidence type="ECO:0000313" key="1">
    <source>
        <dbReference type="EMBL" id="QQP40255.1"/>
    </source>
</evidence>
<dbReference type="EMBL" id="CP045898">
    <property type="protein sequence ID" value="QQP40255.1"/>
    <property type="molecule type" value="Genomic_DNA"/>
</dbReference>
<gene>
    <name evidence="1" type="ORF">FKW44_014239</name>
</gene>
<dbReference type="AlphaFoldDB" id="A0A7T8K0A4"/>
<keyword evidence="2" id="KW-1185">Reference proteome</keyword>
<sequence length="51" mass="5627">AAAALSQVAEELASMVAVSGIKSSKKWRACEIQKKNEYRSGNIAFNRTYLH</sequence>